<dbReference type="EMBL" id="BART01037167">
    <property type="protein sequence ID" value="GAH05842.1"/>
    <property type="molecule type" value="Genomic_DNA"/>
</dbReference>
<evidence type="ECO:0008006" key="2">
    <source>
        <dbReference type="Google" id="ProtNLM"/>
    </source>
</evidence>
<dbReference type="AlphaFoldDB" id="X1CDX3"/>
<proteinExistence type="predicted"/>
<reference evidence="1" key="1">
    <citation type="journal article" date="2014" name="Front. Microbiol.">
        <title>High frequency of phylogenetically diverse reductive dehalogenase-homologous genes in deep subseafloor sedimentary metagenomes.</title>
        <authorList>
            <person name="Kawai M."/>
            <person name="Futagami T."/>
            <person name="Toyoda A."/>
            <person name="Takaki Y."/>
            <person name="Nishi S."/>
            <person name="Hori S."/>
            <person name="Arai W."/>
            <person name="Tsubouchi T."/>
            <person name="Morono Y."/>
            <person name="Uchiyama I."/>
            <person name="Ito T."/>
            <person name="Fujiyama A."/>
            <person name="Inagaki F."/>
            <person name="Takami H."/>
        </authorList>
    </citation>
    <scope>NUCLEOTIDE SEQUENCE</scope>
    <source>
        <strain evidence="1">Expedition CK06-06</strain>
    </source>
</reference>
<accession>X1CDX3</accession>
<evidence type="ECO:0000313" key="1">
    <source>
        <dbReference type="EMBL" id="GAH05842.1"/>
    </source>
</evidence>
<sequence>KTAQVKKLFRGEAERIDNVSLNDTIEDVEDMVSSYKRPRDVKRIDKGFEVSAKMPMPIILKGSKGMHIMAGNTRLNIAYIMNQIPEVLIVDVTK</sequence>
<feature type="non-terminal residue" evidence="1">
    <location>
        <position position="1"/>
    </location>
</feature>
<organism evidence="1">
    <name type="scientific">marine sediment metagenome</name>
    <dbReference type="NCBI Taxonomy" id="412755"/>
    <lineage>
        <taxon>unclassified sequences</taxon>
        <taxon>metagenomes</taxon>
        <taxon>ecological metagenomes</taxon>
    </lineage>
</organism>
<protein>
    <recommendedName>
        <fullName evidence="2">ParB/Sulfiredoxin domain-containing protein</fullName>
    </recommendedName>
</protein>
<name>X1CDX3_9ZZZZ</name>
<gene>
    <name evidence="1" type="ORF">S01H4_62323</name>
</gene>
<comment type="caution">
    <text evidence="1">The sequence shown here is derived from an EMBL/GenBank/DDBJ whole genome shotgun (WGS) entry which is preliminary data.</text>
</comment>